<protein>
    <submittedName>
        <fullName evidence="3">Cell surface elastin binding protein EbpS</fullName>
    </submittedName>
</protein>
<dbReference type="Proteomes" id="UP000029074">
    <property type="component" value="Unassembled WGS sequence"/>
</dbReference>
<evidence type="ECO:0000313" key="4">
    <source>
        <dbReference type="Proteomes" id="UP000029074"/>
    </source>
</evidence>
<accession>A0A087AJI0</accession>
<evidence type="ECO:0000313" key="3">
    <source>
        <dbReference type="EMBL" id="KFI58930.1"/>
    </source>
</evidence>
<dbReference type="InterPro" id="IPR046314">
    <property type="entry name" value="DUF6466"/>
</dbReference>
<feature type="compositionally biased region" description="Polar residues" evidence="1">
    <location>
        <begin position="183"/>
        <end position="201"/>
    </location>
</feature>
<feature type="compositionally biased region" description="Low complexity" evidence="1">
    <location>
        <begin position="11"/>
        <end position="25"/>
    </location>
</feature>
<feature type="region of interest" description="Disordered" evidence="1">
    <location>
        <begin position="141"/>
        <end position="201"/>
    </location>
</feature>
<organism evidence="3 4">
    <name type="scientific">Bifidobacterium gallicum DSM 20093 = LMG 11596</name>
    <dbReference type="NCBI Taxonomy" id="561180"/>
    <lineage>
        <taxon>Bacteria</taxon>
        <taxon>Bacillati</taxon>
        <taxon>Actinomycetota</taxon>
        <taxon>Actinomycetes</taxon>
        <taxon>Bifidobacteriales</taxon>
        <taxon>Bifidobacteriaceae</taxon>
        <taxon>Bifidobacterium</taxon>
    </lineage>
</organism>
<feature type="compositionally biased region" description="Low complexity" evidence="1">
    <location>
        <begin position="167"/>
        <end position="180"/>
    </location>
</feature>
<comment type="caution">
    <text evidence="3">The sequence shown here is derived from an EMBL/GenBank/DDBJ whole genome shotgun (WGS) entry which is preliminary data.</text>
</comment>
<dbReference type="EMBL" id="JGYW01000005">
    <property type="protein sequence ID" value="KFI58930.1"/>
    <property type="molecule type" value="Genomic_DNA"/>
</dbReference>
<feature type="transmembrane region" description="Helical" evidence="2">
    <location>
        <begin position="39"/>
        <end position="65"/>
    </location>
</feature>
<feature type="compositionally biased region" description="Low complexity" evidence="1">
    <location>
        <begin position="141"/>
        <end position="155"/>
    </location>
</feature>
<name>A0A087AJI0_9BIFI</name>
<reference evidence="3 4" key="1">
    <citation type="submission" date="2014-03" db="EMBL/GenBank/DDBJ databases">
        <title>Genomics of Bifidobacteria.</title>
        <authorList>
            <person name="Ventura M."/>
            <person name="Milani C."/>
            <person name="Lugli G.A."/>
        </authorList>
    </citation>
    <scope>NUCLEOTIDE SEQUENCE [LARGE SCALE GENOMIC DNA]</scope>
    <source>
        <strain evidence="3 4">LMG 11596</strain>
    </source>
</reference>
<dbReference type="Pfam" id="PF20070">
    <property type="entry name" value="DUF6466"/>
    <property type="match status" value="1"/>
</dbReference>
<dbReference type="AlphaFoldDB" id="A0A087AJI0"/>
<sequence>MSRNTKPQRHTSTTTDSTTDLFTDTPPMVTRRTPLAVRLLMIVLAVACAVLAALALVNVTAVYTYNQATASLERNLKDAADPAANLNTLKVRQQQTDDQFATAHHMNALLTPPVATAVDTNAKLSQELTKRINEALAQQDAANNNTSNNADGATSSQPSLSEEQRQQIEQLLQQNGQQDQPKGDSTPSTNQTGSDSQVKPW</sequence>
<feature type="region of interest" description="Disordered" evidence="1">
    <location>
        <begin position="1"/>
        <end position="25"/>
    </location>
</feature>
<keyword evidence="4" id="KW-1185">Reference proteome</keyword>
<evidence type="ECO:0000256" key="2">
    <source>
        <dbReference type="SAM" id="Phobius"/>
    </source>
</evidence>
<keyword evidence="2" id="KW-1133">Transmembrane helix</keyword>
<evidence type="ECO:0000256" key="1">
    <source>
        <dbReference type="SAM" id="MobiDB-lite"/>
    </source>
</evidence>
<keyword evidence="2" id="KW-0812">Transmembrane</keyword>
<proteinExistence type="predicted"/>
<gene>
    <name evidence="3" type="ORF">BGLCM_1227</name>
</gene>
<dbReference type="RefSeq" id="WP_052295102.1">
    <property type="nucleotide sequence ID" value="NZ_ABXB03000002.1"/>
</dbReference>
<keyword evidence="2" id="KW-0472">Membrane</keyword>